<dbReference type="GO" id="GO:0016791">
    <property type="term" value="F:phosphatase activity"/>
    <property type="evidence" value="ECO:0007669"/>
    <property type="project" value="UniProtKB-ARBA"/>
</dbReference>
<dbReference type="InterPro" id="IPR005502">
    <property type="entry name" value="Ribosyl_crysJ1"/>
</dbReference>
<dbReference type="InterPro" id="IPR000387">
    <property type="entry name" value="Tyr_Pase_dom"/>
</dbReference>
<reference evidence="4 5" key="1">
    <citation type="submission" date="2019-09" db="EMBL/GenBank/DDBJ databases">
        <title>YIM 132548 draft genome.</title>
        <authorList>
            <person name="Jiang L."/>
        </authorList>
    </citation>
    <scope>NUCLEOTIDE SEQUENCE [LARGE SCALE GENOMIC DNA]</scope>
    <source>
        <strain evidence="4 5">YIM 132548</strain>
    </source>
</reference>
<evidence type="ECO:0000259" key="3">
    <source>
        <dbReference type="PROSITE" id="PS50056"/>
    </source>
</evidence>
<feature type="binding site" evidence="2">
    <location>
        <position position="238"/>
    </location>
    <ligand>
        <name>Mg(2+)</name>
        <dbReference type="ChEBI" id="CHEBI:18420"/>
        <label>1</label>
    </ligand>
</feature>
<name>A0A6N6MN61_9HYPH</name>
<feature type="domain" description="Tyrosine specific protein phosphatases" evidence="3">
    <location>
        <begin position="101"/>
        <end position="171"/>
    </location>
</feature>
<dbReference type="InterPro" id="IPR057023">
    <property type="entry name" value="PTP-SAK"/>
</dbReference>
<feature type="binding site" evidence="2">
    <location>
        <position position="431"/>
    </location>
    <ligand>
        <name>Mg(2+)</name>
        <dbReference type="ChEBI" id="CHEBI:18420"/>
        <label>1</label>
    </ligand>
</feature>
<dbReference type="AlphaFoldDB" id="A0A6N6MN61"/>
<dbReference type="Proteomes" id="UP000441523">
    <property type="component" value="Unassembled WGS sequence"/>
</dbReference>
<feature type="binding site" evidence="2">
    <location>
        <position position="430"/>
    </location>
    <ligand>
        <name>Mg(2+)</name>
        <dbReference type="ChEBI" id="CHEBI:18420"/>
        <label>1</label>
    </ligand>
</feature>
<dbReference type="InterPro" id="IPR036705">
    <property type="entry name" value="Ribosyl_crysJ1_sf"/>
</dbReference>
<feature type="binding site" evidence="2">
    <location>
        <position position="236"/>
    </location>
    <ligand>
        <name>Mg(2+)</name>
        <dbReference type="ChEBI" id="CHEBI:18420"/>
        <label>1</label>
    </ligand>
</feature>
<protein>
    <recommendedName>
        <fullName evidence="3">Tyrosine specific protein phosphatases domain-containing protein</fullName>
    </recommendedName>
</protein>
<accession>A0A6N6MN61</accession>
<keyword evidence="2" id="KW-0460">Magnesium</keyword>
<keyword evidence="1" id="KW-0378">Hydrolase</keyword>
<keyword evidence="2" id="KW-0479">Metal-binding</keyword>
<keyword evidence="5" id="KW-1185">Reference proteome</keyword>
<feature type="binding site" evidence="2">
    <location>
        <position position="237"/>
    </location>
    <ligand>
        <name>Mg(2+)</name>
        <dbReference type="ChEBI" id="CHEBI:18420"/>
        <label>1</label>
    </ligand>
</feature>
<sequence length="480" mass="50909">MSNELRIAELPTGTLGGMIGVTFAPGKKQATGLTGSHDRDLDADLDVVADWGASAVITLMGTEELALHGIAGIGKAVRERFMEWHHLPIRDVDVPNASFEAEWPEQSVRLRSLLSAGNRVLVHCRGGLGRAGMVAARLLVEMGAAPADAIDTVRRVRDPRAIETMAQEAWVRKGYARDHDRPNEAGTRDRGLGALLGLAVGDAVGTTIEFSAKPTHAVLNDMVGGGPFGLKPGQWTDDTAMALALADSLIAHPDLDPSDLMRRFVSWRRDGAYSCTGDCFDIGVTTASALRCFQRTGDPFAGSNAPDTAGNGSIMRLAPIAVRHWRDREEMRRIARDQSRTTHAAPEAVDGCEALADLIAVAIQGTSLSDLVSSPAAGRVRGFRIGQPRSEVRGSGYVVASLHAALWAVSRTTTFRGAVLLAANLGEDADTTAAVAGQIAGALYGASAIPEEWLARLAWRGRIEQMAGDLFDAGIARLAA</sequence>
<dbReference type="Gene3D" id="1.10.4080.10">
    <property type="entry name" value="ADP-ribosylation/Crystallin J1"/>
    <property type="match status" value="1"/>
</dbReference>
<dbReference type="GO" id="GO:0046872">
    <property type="term" value="F:metal ion binding"/>
    <property type="evidence" value="ECO:0007669"/>
    <property type="project" value="UniProtKB-KW"/>
</dbReference>
<evidence type="ECO:0000313" key="4">
    <source>
        <dbReference type="EMBL" id="KAB1070735.1"/>
    </source>
</evidence>
<proteinExistence type="predicted"/>
<evidence type="ECO:0000313" key="5">
    <source>
        <dbReference type="Proteomes" id="UP000441523"/>
    </source>
</evidence>
<dbReference type="PANTHER" id="PTHR16222">
    <property type="entry name" value="ADP-RIBOSYLGLYCOHYDROLASE"/>
    <property type="match status" value="1"/>
</dbReference>
<dbReference type="Pfam" id="PF22784">
    <property type="entry name" value="PTP-SAK"/>
    <property type="match status" value="1"/>
</dbReference>
<dbReference type="SUPFAM" id="SSF101478">
    <property type="entry name" value="ADP-ribosylglycohydrolase"/>
    <property type="match status" value="1"/>
</dbReference>
<dbReference type="Pfam" id="PF03747">
    <property type="entry name" value="ADP_ribosyl_GH"/>
    <property type="match status" value="1"/>
</dbReference>
<dbReference type="PANTHER" id="PTHR16222:SF12">
    <property type="entry name" value="ADP-RIBOSYLGLYCOHYDROLASE-RELATED"/>
    <property type="match status" value="1"/>
</dbReference>
<feature type="binding site" evidence="2">
    <location>
        <position position="428"/>
    </location>
    <ligand>
        <name>Mg(2+)</name>
        <dbReference type="ChEBI" id="CHEBI:18420"/>
        <label>1</label>
    </ligand>
</feature>
<dbReference type="Gene3D" id="3.90.190.10">
    <property type="entry name" value="Protein tyrosine phosphatase superfamily"/>
    <property type="match status" value="1"/>
</dbReference>
<dbReference type="CDD" id="cd14505">
    <property type="entry name" value="CDKN3-like"/>
    <property type="match status" value="1"/>
</dbReference>
<dbReference type="RefSeq" id="WP_150965713.1">
    <property type="nucleotide sequence ID" value="NZ_VZZJ01000024.1"/>
</dbReference>
<dbReference type="SUPFAM" id="SSF52799">
    <property type="entry name" value="(Phosphotyrosine protein) phosphatases II"/>
    <property type="match status" value="1"/>
</dbReference>
<evidence type="ECO:0000256" key="2">
    <source>
        <dbReference type="PIRSR" id="PIRSR605502-1"/>
    </source>
</evidence>
<gene>
    <name evidence="4" type="ORF">F6X51_21405</name>
</gene>
<dbReference type="InterPro" id="IPR029021">
    <property type="entry name" value="Prot-tyrosine_phosphatase-like"/>
</dbReference>
<dbReference type="PROSITE" id="PS50056">
    <property type="entry name" value="TYR_PHOSPHATASE_2"/>
    <property type="match status" value="1"/>
</dbReference>
<organism evidence="4 5">
    <name type="scientific">Methylobacterium planeticum</name>
    <dbReference type="NCBI Taxonomy" id="2615211"/>
    <lineage>
        <taxon>Bacteria</taxon>
        <taxon>Pseudomonadati</taxon>
        <taxon>Pseudomonadota</taxon>
        <taxon>Alphaproteobacteria</taxon>
        <taxon>Hyphomicrobiales</taxon>
        <taxon>Methylobacteriaceae</taxon>
        <taxon>Methylobacterium</taxon>
    </lineage>
</organism>
<evidence type="ECO:0000256" key="1">
    <source>
        <dbReference type="ARBA" id="ARBA00022801"/>
    </source>
</evidence>
<dbReference type="EMBL" id="VZZJ01000024">
    <property type="protein sequence ID" value="KAB1070735.1"/>
    <property type="molecule type" value="Genomic_DNA"/>
</dbReference>
<comment type="caution">
    <text evidence="4">The sequence shown here is derived from an EMBL/GenBank/DDBJ whole genome shotgun (WGS) entry which is preliminary data.</text>
</comment>
<dbReference type="InterPro" id="IPR050792">
    <property type="entry name" value="ADP-ribosylglycohydrolase"/>
</dbReference>
<comment type="cofactor">
    <cofactor evidence="2">
        <name>Mg(2+)</name>
        <dbReference type="ChEBI" id="CHEBI:18420"/>
    </cofactor>
    <text evidence="2">Binds 2 magnesium ions per subunit.</text>
</comment>